<evidence type="ECO:0000313" key="2">
    <source>
        <dbReference type="EMBL" id="TBN56227.1"/>
    </source>
</evidence>
<proteinExistence type="predicted"/>
<protein>
    <recommendedName>
        <fullName evidence="4">DUF2178 domain-containing protein</fullName>
    </recommendedName>
</protein>
<evidence type="ECO:0000256" key="1">
    <source>
        <dbReference type="SAM" id="Phobius"/>
    </source>
</evidence>
<comment type="caution">
    <text evidence="2">The sequence shown here is derived from an EMBL/GenBank/DDBJ whole genome shotgun (WGS) entry which is preliminary data.</text>
</comment>
<evidence type="ECO:0000313" key="3">
    <source>
        <dbReference type="Proteomes" id="UP000294194"/>
    </source>
</evidence>
<reference evidence="3" key="1">
    <citation type="submission" date="2019-02" db="EMBL/GenBank/DDBJ databases">
        <title>Glaciihabitans arcticus sp. nov., a psychrotolerant bacterium isolated from polar soil.</title>
        <authorList>
            <person name="Dahal R.H."/>
        </authorList>
    </citation>
    <scope>NUCLEOTIDE SEQUENCE [LARGE SCALE GENOMIC DNA]</scope>
    <source>
        <strain evidence="3">RP-3-7</strain>
    </source>
</reference>
<dbReference type="RefSeq" id="WP_154071839.1">
    <property type="nucleotide sequence ID" value="NZ_SISG01000001.1"/>
</dbReference>
<dbReference type="EMBL" id="SISG01000001">
    <property type="protein sequence ID" value="TBN56227.1"/>
    <property type="molecule type" value="Genomic_DNA"/>
</dbReference>
<keyword evidence="3" id="KW-1185">Reference proteome</keyword>
<keyword evidence="1" id="KW-1133">Transmembrane helix</keyword>
<evidence type="ECO:0008006" key="4">
    <source>
        <dbReference type="Google" id="ProtNLM"/>
    </source>
</evidence>
<gene>
    <name evidence="2" type="ORF">EYE40_01790</name>
</gene>
<feature type="transmembrane region" description="Helical" evidence="1">
    <location>
        <begin position="96"/>
        <end position="115"/>
    </location>
</feature>
<sequence>MSKFLYMGVNVSFAEKNIWIYGVLAVVIPAVYAVIVLGQVGSTPVEEIEYVIPLITAIAAAIVLAIIGNIIVAIASPKGAGINDERDRGISRTGELVGYYSLSAGVLVALGLVMAEAPHFWVAQTIYAAFILSAILSTIIKIVAYRRAA</sequence>
<keyword evidence="1" id="KW-0812">Transmembrane</keyword>
<feature type="transmembrane region" description="Helical" evidence="1">
    <location>
        <begin position="121"/>
        <end position="144"/>
    </location>
</feature>
<dbReference type="AlphaFoldDB" id="A0A4Q9GT05"/>
<accession>A0A4Q9GT05</accession>
<name>A0A4Q9GT05_9MICO</name>
<feature type="transmembrane region" description="Helical" evidence="1">
    <location>
        <begin position="18"/>
        <end position="38"/>
    </location>
</feature>
<dbReference type="Proteomes" id="UP000294194">
    <property type="component" value="Unassembled WGS sequence"/>
</dbReference>
<organism evidence="2 3">
    <name type="scientific">Glaciihabitans arcticus</name>
    <dbReference type="NCBI Taxonomy" id="2668039"/>
    <lineage>
        <taxon>Bacteria</taxon>
        <taxon>Bacillati</taxon>
        <taxon>Actinomycetota</taxon>
        <taxon>Actinomycetes</taxon>
        <taxon>Micrococcales</taxon>
        <taxon>Microbacteriaceae</taxon>
        <taxon>Glaciihabitans</taxon>
    </lineage>
</organism>
<keyword evidence="1" id="KW-0472">Membrane</keyword>
<feature type="transmembrane region" description="Helical" evidence="1">
    <location>
        <begin position="50"/>
        <end position="75"/>
    </location>
</feature>